<keyword evidence="1" id="KW-0472">Membrane</keyword>
<organism evidence="2 3">
    <name type="scientific">Streptococcus mutans SM6</name>
    <dbReference type="NCBI Taxonomy" id="857119"/>
    <lineage>
        <taxon>Bacteria</taxon>
        <taxon>Bacillati</taxon>
        <taxon>Bacillota</taxon>
        <taxon>Bacilli</taxon>
        <taxon>Lactobacillales</taxon>
        <taxon>Streptococcaceae</taxon>
        <taxon>Streptococcus</taxon>
    </lineage>
</organism>
<keyword evidence="1" id="KW-1133">Transmembrane helix</keyword>
<gene>
    <name evidence="2" type="ORF">SMU82_07279</name>
</gene>
<accession>A0A829BHY1</accession>
<name>A0A829BHY1_STRMG</name>
<reference evidence="2 3" key="1">
    <citation type="journal article" date="2013" name="Mol. Biol. Evol.">
        <title>Evolutionary and population genomics of the cavity causing bacteria Streptococcus mutans.</title>
        <authorList>
            <person name="Cornejo O.E."/>
            <person name="Lefebure T."/>
            <person name="Pavinski Bitar P.D."/>
            <person name="Lang P."/>
            <person name="Richards V.P."/>
            <person name="Eilertson K."/>
            <person name="Do T."/>
            <person name="Beighton D."/>
            <person name="Zeng L."/>
            <person name="Ahn S.J."/>
            <person name="Burne R.A."/>
            <person name="Siepel A."/>
            <person name="Bustamante C.D."/>
            <person name="Stanhope M.J."/>
        </authorList>
    </citation>
    <scope>NUCLEOTIDE SEQUENCE [LARGE SCALE GENOMIC DNA]</scope>
    <source>
        <strain evidence="2 3">SM6</strain>
    </source>
</reference>
<dbReference type="EMBL" id="AHSR01000033">
    <property type="protein sequence ID" value="EMC23133.1"/>
    <property type="molecule type" value="Genomic_DNA"/>
</dbReference>
<comment type="caution">
    <text evidence="2">The sequence shown here is derived from an EMBL/GenBank/DDBJ whole genome shotgun (WGS) entry which is preliminary data.</text>
</comment>
<dbReference type="RefSeq" id="WP_002268986.1">
    <property type="nucleotide sequence ID" value="NZ_AHSR01000033.1"/>
</dbReference>
<protein>
    <submittedName>
        <fullName evidence="2">Uncharacterized protein</fullName>
    </submittedName>
</protein>
<evidence type="ECO:0000313" key="2">
    <source>
        <dbReference type="EMBL" id="EMC23133.1"/>
    </source>
</evidence>
<evidence type="ECO:0000256" key="1">
    <source>
        <dbReference type="SAM" id="Phobius"/>
    </source>
</evidence>
<evidence type="ECO:0000313" key="3">
    <source>
        <dbReference type="Proteomes" id="UP000011676"/>
    </source>
</evidence>
<dbReference type="AlphaFoldDB" id="A0A829BHY1"/>
<feature type="transmembrane region" description="Helical" evidence="1">
    <location>
        <begin position="139"/>
        <end position="158"/>
    </location>
</feature>
<dbReference type="Proteomes" id="UP000011676">
    <property type="component" value="Unassembled WGS sequence"/>
</dbReference>
<sequence>MGKALVSVEEVKNALNIESFRNLSKDKVMEFISLIPNMDKDLAIKIVEQFPSYADYSQNIVKQLNMLCEKALDRNDNGQKEAIEAYRKVLDELSVLLQKEETSVDERKYITEQMIATADKIAAKDTENKEFLEKIIKCGSYVALGALAIGATILGVNVRGKDIPKLK</sequence>
<keyword evidence="1" id="KW-0812">Transmembrane</keyword>
<proteinExistence type="predicted"/>